<feature type="compositionally biased region" description="Acidic residues" evidence="10">
    <location>
        <begin position="303"/>
        <end position="312"/>
    </location>
</feature>
<dbReference type="Pfam" id="PF01352">
    <property type="entry name" value="KRAB"/>
    <property type="match status" value="1"/>
</dbReference>
<feature type="compositionally biased region" description="Low complexity" evidence="10">
    <location>
        <begin position="703"/>
        <end position="726"/>
    </location>
</feature>
<gene>
    <name evidence="13" type="ORF">QYF61_001506</name>
</gene>
<dbReference type="FunFam" id="3.30.160.60:FF:000065">
    <property type="entry name" value="B-cell CLL/lymphoma 6, member B"/>
    <property type="match status" value="1"/>
</dbReference>
<dbReference type="PANTHER" id="PTHR47772:SF12">
    <property type="entry name" value="RB-ASSOCIATED KRAB ZINC FINGER-RELATED"/>
    <property type="match status" value="1"/>
</dbReference>
<dbReference type="InterPro" id="IPR036051">
    <property type="entry name" value="KRAB_dom_sf"/>
</dbReference>
<sequence length="803" mass="87776">MGGSWGGATSGSPGPDRPWAGTGAGAGASPRCPSPLPPQDSGTPRRKAVRAMGPRAAAGQAEAQQLQELRSRTERAERRLLACETLVGELGSNLAALGSLLQEYGQLQQRLDNVENLLKNRNFWILRLPPSSRGEVPKVTASRLAPGSTGATAVAVEGVPVTFDDISVYFNEQEWERLDRWQKDLYRAVMRGNYETLISLADYAVSKPDILSRIERDEELCVEDGQEPPQTRIGDGQEPPQTRIGDGQEPPQARTREGQEPPQTPEEMDQMEEALGEDEVPKEAGTADYAVSKPDILSRIERDEELCVEDGQEPPQTRIGDGQEPPQTRIGDGQEPPQTRIGDGQEPRQTRIGDGQEPPQTPVKDGQEPPQTPEEKDQKEEALGEDEVPLAAGTELPILVMNVMSLSAQKAELRREDQPETEMEEDPAESSTEEGFLLGNEMACEGASPPENIKVKEEEPEGLQEVSAPSPGPQIQQCPKSEQAKAKSKKKPSRCASSSLLMGNCRRGYVREWSHPCTECGKRFRLKINLIIHQRSHAKEGPYECTMCEISFADKRHLDLHQSIHIKDRAFGAKVWGNVHPELRIRPRRKFCGVFCGGAHSLGNGTYAGGPWLGQAKELDRGSLSSACFSRQQSPKSRRKSVVKCSHCKKILSCTFSLQRHLQTHAGDRPYCCTACKKCFTRKTHLLRHEKIHDRQKALAALQQPPMAQPTTVAPAPRQPQPQGAPEMPVGGSVPRSPAQASERNVSPVAATAKAVPGNVLLLSPVELGPPDKNCHIHGWGGRAVQPVVRLGNRAAVSGVTEK</sequence>
<evidence type="ECO:0000256" key="1">
    <source>
        <dbReference type="ARBA" id="ARBA00004123"/>
    </source>
</evidence>
<evidence type="ECO:0000256" key="8">
    <source>
        <dbReference type="ARBA" id="ARBA00023242"/>
    </source>
</evidence>
<dbReference type="CDD" id="cd07765">
    <property type="entry name" value="KRAB_A-box"/>
    <property type="match status" value="1"/>
</dbReference>
<evidence type="ECO:0000256" key="6">
    <source>
        <dbReference type="ARBA" id="ARBA00023015"/>
    </source>
</evidence>
<keyword evidence="7" id="KW-0804">Transcription</keyword>
<evidence type="ECO:0000256" key="10">
    <source>
        <dbReference type="SAM" id="MobiDB-lite"/>
    </source>
</evidence>
<evidence type="ECO:0000256" key="2">
    <source>
        <dbReference type="ARBA" id="ARBA00022723"/>
    </source>
</evidence>
<evidence type="ECO:0000313" key="13">
    <source>
        <dbReference type="EMBL" id="KAK4825683.1"/>
    </source>
</evidence>
<keyword evidence="14" id="KW-1185">Reference proteome</keyword>
<dbReference type="SMART" id="SM00349">
    <property type="entry name" value="KRAB"/>
    <property type="match status" value="1"/>
</dbReference>
<dbReference type="PANTHER" id="PTHR47772">
    <property type="entry name" value="ZINC FINGER PROTEIN 200"/>
    <property type="match status" value="1"/>
</dbReference>
<feature type="region of interest" description="Disordered" evidence="10">
    <location>
        <begin position="410"/>
        <end position="433"/>
    </location>
</feature>
<dbReference type="GO" id="GO:0006355">
    <property type="term" value="P:regulation of DNA-templated transcription"/>
    <property type="evidence" value="ECO:0007669"/>
    <property type="project" value="InterPro"/>
</dbReference>
<feature type="region of interest" description="Disordered" evidence="10">
    <location>
        <begin position="220"/>
        <end position="391"/>
    </location>
</feature>
<evidence type="ECO:0008006" key="15">
    <source>
        <dbReference type="Google" id="ProtNLM"/>
    </source>
</evidence>
<dbReference type="SUPFAM" id="SSF57667">
    <property type="entry name" value="beta-beta-alpha zinc fingers"/>
    <property type="match status" value="2"/>
</dbReference>
<comment type="caution">
    <text evidence="13">The sequence shown here is derived from an EMBL/GenBank/DDBJ whole genome shotgun (WGS) entry which is preliminary data.</text>
</comment>
<evidence type="ECO:0000256" key="4">
    <source>
        <dbReference type="ARBA" id="ARBA00022771"/>
    </source>
</evidence>
<feature type="domain" description="C2H2-type" evidence="11">
    <location>
        <begin position="671"/>
        <end position="698"/>
    </location>
</feature>
<dbReference type="PROSITE" id="PS50805">
    <property type="entry name" value="KRAB"/>
    <property type="match status" value="1"/>
</dbReference>
<proteinExistence type="predicted"/>
<keyword evidence="8" id="KW-0539">Nucleus</keyword>
<dbReference type="PROSITE" id="PS50157">
    <property type="entry name" value="ZINC_FINGER_C2H2_2"/>
    <property type="match status" value="4"/>
</dbReference>
<organism evidence="13 14">
    <name type="scientific">Mycteria americana</name>
    <name type="common">Wood stork</name>
    <dbReference type="NCBI Taxonomy" id="33587"/>
    <lineage>
        <taxon>Eukaryota</taxon>
        <taxon>Metazoa</taxon>
        <taxon>Chordata</taxon>
        <taxon>Craniata</taxon>
        <taxon>Vertebrata</taxon>
        <taxon>Euteleostomi</taxon>
        <taxon>Archelosauria</taxon>
        <taxon>Archosauria</taxon>
        <taxon>Dinosauria</taxon>
        <taxon>Saurischia</taxon>
        <taxon>Theropoda</taxon>
        <taxon>Coelurosauria</taxon>
        <taxon>Aves</taxon>
        <taxon>Neognathae</taxon>
        <taxon>Neoaves</taxon>
        <taxon>Aequornithes</taxon>
        <taxon>Ciconiiformes</taxon>
        <taxon>Ciconiidae</taxon>
        <taxon>Mycteria</taxon>
    </lineage>
</organism>
<dbReference type="Gene3D" id="6.10.140.140">
    <property type="match status" value="1"/>
</dbReference>
<dbReference type="FunFam" id="3.30.160.60:FF:000100">
    <property type="entry name" value="Zinc finger 45-like"/>
    <property type="match status" value="1"/>
</dbReference>
<feature type="compositionally biased region" description="Basic and acidic residues" evidence="10">
    <location>
        <begin position="373"/>
        <end position="382"/>
    </location>
</feature>
<feature type="region of interest" description="Disordered" evidence="10">
    <location>
        <begin position="457"/>
        <end position="496"/>
    </location>
</feature>
<keyword evidence="2" id="KW-0479">Metal-binding</keyword>
<evidence type="ECO:0000259" key="11">
    <source>
        <dbReference type="PROSITE" id="PS50157"/>
    </source>
</evidence>
<evidence type="ECO:0000256" key="5">
    <source>
        <dbReference type="ARBA" id="ARBA00022833"/>
    </source>
</evidence>
<feature type="compositionally biased region" description="Acidic residues" evidence="10">
    <location>
        <begin position="419"/>
        <end position="432"/>
    </location>
</feature>
<dbReference type="InterPro" id="IPR050636">
    <property type="entry name" value="C2H2-ZF_domain-containing"/>
</dbReference>
<dbReference type="Proteomes" id="UP001333110">
    <property type="component" value="Unassembled WGS sequence"/>
</dbReference>
<evidence type="ECO:0000259" key="12">
    <source>
        <dbReference type="PROSITE" id="PS50805"/>
    </source>
</evidence>
<dbReference type="SMART" id="SM00355">
    <property type="entry name" value="ZnF_C2H2"/>
    <property type="match status" value="4"/>
</dbReference>
<dbReference type="FunFam" id="3.30.160.60:FF:000145">
    <property type="entry name" value="Zinc finger protein 574"/>
    <property type="match status" value="1"/>
</dbReference>
<reference evidence="13 14" key="1">
    <citation type="journal article" date="2023" name="J. Hered.">
        <title>Chromosome-level genome of the wood stork (Mycteria americana) provides insight into avian chromosome evolution.</title>
        <authorList>
            <person name="Flamio R. Jr."/>
            <person name="Ramstad K.M."/>
        </authorList>
    </citation>
    <scope>NUCLEOTIDE SEQUENCE [LARGE SCALE GENOMIC DNA]</scope>
    <source>
        <strain evidence="13">JAX WOST 10</strain>
    </source>
</reference>
<evidence type="ECO:0000256" key="7">
    <source>
        <dbReference type="ARBA" id="ARBA00023163"/>
    </source>
</evidence>
<dbReference type="InterPro" id="IPR013087">
    <property type="entry name" value="Znf_C2H2_type"/>
</dbReference>
<protein>
    <recommendedName>
        <fullName evidence="15">Zinc finger protein 777-like</fullName>
    </recommendedName>
</protein>
<dbReference type="EMBL" id="JAUNZN010000002">
    <property type="protein sequence ID" value="KAK4825683.1"/>
    <property type="molecule type" value="Genomic_DNA"/>
</dbReference>
<accession>A0AAN7PGB5</accession>
<feature type="domain" description="KRAB" evidence="12">
    <location>
        <begin position="161"/>
        <end position="233"/>
    </location>
</feature>
<feature type="region of interest" description="Disordered" evidence="10">
    <location>
        <begin position="703"/>
        <end position="750"/>
    </location>
</feature>
<feature type="region of interest" description="Disordered" evidence="10">
    <location>
        <begin position="1"/>
        <end position="62"/>
    </location>
</feature>
<dbReference type="GO" id="GO:0008270">
    <property type="term" value="F:zinc ion binding"/>
    <property type="evidence" value="ECO:0007669"/>
    <property type="project" value="UniProtKB-KW"/>
</dbReference>
<keyword evidence="4 9" id="KW-0863">Zinc-finger</keyword>
<dbReference type="InterPro" id="IPR036236">
    <property type="entry name" value="Znf_C2H2_sf"/>
</dbReference>
<evidence type="ECO:0000313" key="14">
    <source>
        <dbReference type="Proteomes" id="UP001333110"/>
    </source>
</evidence>
<name>A0AAN7PGB5_MYCAM</name>
<dbReference type="Pfam" id="PF00096">
    <property type="entry name" value="zf-C2H2"/>
    <property type="match status" value="2"/>
</dbReference>
<feature type="domain" description="C2H2-type" evidence="11">
    <location>
        <begin position="515"/>
        <end position="542"/>
    </location>
</feature>
<keyword evidence="3" id="KW-0677">Repeat</keyword>
<dbReference type="GO" id="GO:0005634">
    <property type="term" value="C:nucleus"/>
    <property type="evidence" value="ECO:0007669"/>
    <property type="project" value="UniProtKB-SubCell"/>
</dbReference>
<evidence type="ECO:0000256" key="9">
    <source>
        <dbReference type="PROSITE-ProRule" id="PRU00042"/>
    </source>
</evidence>
<feature type="domain" description="C2H2-type" evidence="11">
    <location>
        <begin position="543"/>
        <end position="570"/>
    </location>
</feature>
<dbReference type="Gene3D" id="3.30.160.60">
    <property type="entry name" value="Classic Zinc Finger"/>
    <property type="match status" value="4"/>
</dbReference>
<comment type="subcellular location">
    <subcellularLocation>
        <location evidence="1">Nucleus</location>
    </subcellularLocation>
</comment>
<dbReference type="InterPro" id="IPR001909">
    <property type="entry name" value="KRAB"/>
</dbReference>
<dbReference type="AlphaFoldDB" id="A0AAN7PGB5"/>
<evidence type="ECO:0000256" key="3">
    <source>
        <dbReference type="ARBA" id="ARBA00022737"/>
    </source>
</evidence>
<keyword evidence="5" id="KW-0862">Zinc</keyword>
<dbReference type="PROSITE" id="PS00028">
    <property type="entry name" value="ZINC_FINGER_C2H2_1"/>
    <property type="match status" value="4"/>
</dbReference>
<feature type="domain" description="C2H2-type" evidence="11">
    <location>
        <begin position="643"/>
        <end position="670"/>
    </location>
</feature>
<keyword evidence="6" id="KW-0805">Transcription regulation</keyword>
<feature type="compositionally biased region" description="Acidic residues" evidence="10">
    <location>
        <begin position="266"/>
        <end position="280"/>
    </location>
</feature>
<dbReference type="SUPFAM" id="SSF109640">
    <property type="entry name" value="KRAB domain (Kruppel-associated box)"/>
    <property type="match status" value="1"/>
</dbReference>